<accession>A0A1H0A7D8</accession>
<evidence type="ECO:0000313" key="3">
    <source>
        <dbReference type="Proteomes" id="UP000199451"/>
    </source>
</evidence>
<proteinExistence type="predicted"/>
<feature type="domain" description="Intracellular proteinase inhibitor BsuPI" evidence="1">
    <location>
        <begin position="4"/>
        <end position="97"/>
    </location>
</feature>
<dbReference type="Gene3D" id="2.60.40.2360">
    <property type="entry name" value="Intracellular proteinase inhibitor BsuPI"/>
    <property type="match status" value="1"/>
</dbReference>
<dbReference type="EMBL" id="FNHL01000009">
    <property type="protein sequence ID" value="SDN29114.1"/>
    <property type="molecule type" value="Genomic_DNA"/>
</dbReference>
<dbReference type="OrthoDB" id="311964at2157"/>
<organism evidence="2 3">
    <name type="scientific">Halogranum gelatinilyticum</name>
    <dbReference type="NCBI Taxonomy" id="660521"/>
    <lineage>
        <taxon>Archaea</taxon>
        <taxon>Methanobacteriati</taxon>
        <taxon>Methanobacteriota</taxon>
        <taxon>Stenosarchaea group</taxon>
        <taxon>Halobacteria</taxon>
        <taxon>Halobacteriales</taxon>
        <taxon>Haloferacaceae</taxon>
    </lineage>
</organism>
<evidence type="ECO:0000259" key="1">
    <source>
        <dbReference type="Pfam" id="PF12690"/>
    </source>
</evidence>
<evidence type="ECO:0000313" key="2">
    <source>
        <dbReference type="EMBL" id="SDN29114.1"/>
    </source>
</evidence>
<dbReference type="InterPro" id="IPR047589">
    <property type="entry name" value="DUF11_rpt"/>
</dbReference>
<keyword evidence="3" id="KW-1185">Reference proteome</keyword>
<dbReference type="Proteomes" id="UP000199451">
    <property type="component" value="Unassembled WGS sequence"/>
</dbReference>
<reference evidence="3" key="1">
    <citation type="submission" date="2016-10" db="EMBL/GenBank/DDBJ databases">
        <authorList>
            <person name="Varghese N."/>
            <person name="Submissions S."/>
        </authorList>
    </citation>
    <scope>NUCLEOTIDE SEQUENCE [LARGE SCALE GENOMIC DNA]</scope>
    <source>
        <strain evidence="3">CGMCC 1.10119</strain>
    </source>
</reference>
<dbReference type="AlphaFoldDB" id="A0A1H0A7D8"/>
<dbReference type="STRING" id="660521.SAMN04487949_3848"/>
<dbReference type="InterPro" id="IPR020481">
    <property type="entry name" value="Intracell_prot_inh_BsuPI"/>
</dbReference>
<name>A0A1H0A7D8_9EURY</name>
<sequence length="109" mass="11652">MLDATLAADTEGDTVRFTLTVENTGTDAETLSFRDSQRAEFVARSGETEVWRWSEGQLFAQMLGSETVEPGATVTYEAEWEVASGGTYTVVGTVVADDCDVSAEATVSV</sequence>
<protein>
    <submittedName>
        <fullName evidence="2">Conserved repeat domain-containing protein</fullName>
    </submittedName>
</protein>
<dbReference type="RefSeq" id="WP_089700188.1">
    <property type="nucleotide sequence ID" value="NZ_FNHL01000009.1"/>
</dbReference>
<dbReference type="Pfam" id="PF12690">
    <property type="entry name" value="BsuPI"/>
    <property type="match status" value="1"/>
</dbReference>
<dbReference type="InterPro" id="IPR038144">
    <property type="entry name" value="IPI"/>
</dbReference>
<gene>
    <name evidence="2" type="ORF">SAMN04487949_3848</name>
</gene>
<dbReference type="NCBIfam" id="TIGR01451">
    <property type="entry name" value="B_ant_repeat"/>
    <property type="match status" value="1"/>
</dbReference>